<dbReference type="AlphaFoldDB" id="A0A8H6IXE0"/>
<gene>
    <name evidence="1" type="ORF">CSOJ01_11485</name>
</gene>
<sequence length="209" mass="22733">MLDQSLRESPLENDTLSIGHAASVGRAACPSSSTPASAANTRGAVAAAWKDDRCDNINTHHLATVITPNTLGPKGNFPTSRVAFGQYWVPGSSRRVASDTTEIPFDFTSYLAKLPSYQLILISLPKFLTDEDLRQDQCRIDSVLDICHDSTSEDLQNETERCPRDKVALVIDSCIEDGKAKFRPGSGALSPAQLLQELLKERFSLNPGT</sequence>
<name>A0A8H6IXE0_9PEZI</name>
<protein>
    <submittedName>
        <fullName evidence="1">Uncharacterized protein</fullName>
    </submittedName>
</protein>
<dbReference type="EMBL" id="WIGN01000266">
    <property type="protein sequence ID" value="KAF6802570.1"/>
    <property type="molecule type" value="Genomic_DNA"/>
</dbReference>
<evidence type="ECO:0000313" key="1">
    <source>
        <dbReference type="EMBL" id="KAF6802570.1"/>
    </source>
</evidence>
<organism evidence="1 2">
    <name type="scientific">Colletotrichum sojae</name>
    <dbReference type="NCBI Taxonomy" id="2175907"/>
    <lineage>
        <taxon>Eukaryota</taxon>
        <taxon>Fungi</taxon>
        <taxon>Dikarya</taxon>
        <taxon>Ascomycota</taxon>
        <taxon>Pezizomycotina</taxon>
        <taxon>Sordariomycetes</taxon>
        <taxon>Hypocreomycetidae</taxon>
        <taxon>Glomerellales</taxon>
        <taxon>Glomerellaceae</taxon>
        <taxon>Colletotrichum</taxon>
        <taxon>Colletotrichum orchidearum species complex</taxon>
    </lineage>
</organism>
<comment type="caution">
    <text evidence="1">The sequence shown here is derived from an EMBL/GenBank/DDBJ whole genome shotgun (WGS) entry which is preliminary data.</text>
</comment>
<proteinExistence type="predicted"/>
<reference evidence="1 2" key="1">
    <citation type="journal article" date="2020" name="Phytopathology">
        <title>Genome Sequence Resources of Colletotrichum truncatum, C. plurivorum, C. musicola, and C. sojae: Four Species Pathogenic to Soybean (Glycine max).</title>
        <authorList>
            <person name="Rogerio F."/>
            <person name="Boufleur T.R."/>
            <person name="Ciampi-Guillardi M."/>
            <person name="Sukno S.A."/>
            <person name="Thon M.R."/>
            <person name="Massola Junior N.S."/>
            <person name="Baroncelli R."/>
        </authorList>
    </citation>
    <scope>NUCLEOTIDE SEQUENCE [LARGE SCALE GENOMIC DNA]</scope>
    <source>
        <strain evidence="1 2">LFN0009</strain>
    </source>
</reference>
<evidence type="ECO:0000313" key="2">
    <source>
        <dbReference type="Proteomes" id="UP000652219"/>
    </source>
</evidence>
<dbReference type="Proteomes" id="UP000652219">
    <property type="component" value="Unassembled WGS sequence"/>
</dbReference>
<keyword evidence="2" id="KW-1185">Reference proteome</keyword>
<accession>A0A8H6IXE0</accession>